<keyword evidence="4" id="KW-0540">Nuclease</keyword>
<name>A0A9P6DZ76_9AGAM</name>
<gene>
    <name evidence="12" type="ORF">BS47DRAFT_1341618</name>
</gene>
<protein>
    <recommendedName>
        <fullName evidence="11">Endonuclease/exonuclease/phosphatase domain-containing protein</fullName>
    </recommendedName>
</protein>
<evidence type="ECO:0000256" key="10">
    <source>
        <dbReference type="ARBA" id="ARBA00023242"/>
    </source>
</evidence>
<evidence type="ECO:0000256" key="9">
    <source>
        <dbReference type="ARBA" id="ARBA00023204"/>
    </source>
</evidence>
<dbReference type="AlphaFoldDB" id="A0A9P6DZ76"/>
<proteinExistence type="predicted"/>
<dbReference type="CDD" id="cd09080">
    <property type="entry name" value="TDP2"/>
    <property type="match status" value="1"/>
</dbReference>
<comment type="cofactor">
    <cofactor evidence="1">
        <name>Mn(2+)</name>
        <dbReference type="ChEBI" id="CHEBI:29035"/>
    </cofactor>
</comment>
<dbReference type="Proteomes" id="UP000886523">
    <property type="component" value="Unassembled WGS sequence"/>
</dbReference>
<organism evidence="12 13">
    <name type="scientific">Hydnum rufescens UP504</name>
    <dbReference type="NCBI Taxonomy" id="1448309"/>
    <lineage>
        <taxon>Eukaryota</taxon>
        <taxon>Fungi</taxon>
        <taxon>Dikarya</taxon>
        <taxon>Basidiomycota</taxon>
        <taxon>Agaricomycotina</taxon>
        <taxon>Agaricomycetes</taxon>
        <taxon>Cantharellales</taxon>
        <taxon>Hydnaceae</taxon>
        <taxon>Hydnum</taxon>
    </lineage>
</organism>
<dbReference type="InterPro" id="IPR051547">
    <property type="entry name" value="TDP2-like"/>
</dbReference>
<evidence type="ECO:0000256" key="7">
    <source>
        <dbReference type="ARBA" id="ARBA00022801"/>
    </source>
</evidence>
<keyword evidence="9" id="KW-0234">DNA repair</keyword>
<evidence type="ECO:0000256" key="8">
    <source>
        <dbReference type="ARBA" id="ARBA00022842"/>
    </source>
</evidence>
<dbReference type="GO" id="GO:0006302">
    <property type="term" value="P:double-strand break repair"/>
    <property type="evidence" value="ECO:0007669"/>
    <property type="project" value="TreeGrafter"/>
</dbReference>
<comment type="subcellular location">
    <subcellularLocation>
        <location evidence="3">Nucleus</location>
        <location evidence="3">PML body</location>
    </subcellularLocation>
</comment>
<keyword evidence="6" id="KW-0227">DNA damage</keyword>
<dbReference type="PANTHER" id="PTHR15822">
    <property type="entry name" value="TRAF AND TNF RECEPTOR-ASSOCIATED PROTEIN"/>
    <property type="match status" value="1"/>
</dbReference>
<feature type="domain" description="Endonuclease/exonuclease/phosphatase" evidence="11">
    <location>
        <begin position="54"/>
        <end position="291"/>
    </location>
</feature>
<keyword evidence="10" id="KW-0539">Nucleus</keyword>
<comment type="caution">
    <text evidence="12">The sequence shown here is derived from an EMBL/GenBank/DDBJ whole genome shotgun (WGS) entry which is preliminary data.</text>
</comment>
<dbReference type="InterPro" id="IPR005135">
    <property type="entry name" value="Endo/exonuclease/phosphatase"/>
</dbReference>
<evidence type="ECO:0000256" key="6">
    <source>
        <dbReference type="ARBA" id="ARBA00022763"/>
    </source>
</evidence>
<evidence type="ECO:0000313" key="12">
    <source>
        <dbReference type="EMBL" id="KAF9515695.1"/>
    </source>
</evidence>
<keyword evidence="8" id="KW-0460">Magnesium</keyword>
<dbReference type="OrthoDB" id="9975959at2759"/>
<dbReference type="GO" id="GO:0004518">
    <property type="term" value="F:nuclease activity"/>
    <property type="evidence" value="ECO:0007669"/>
    <property type="project" value="UniProtKB-KW"/>
</dbReference>
<dbReference type="GO" id="GO:0005737">
    <property type="term" value="C:cytoplasm"/>
    <property type="evidence" value="ECO:0007669"/>
    <property type="project" value="TreeGrafter"/>
</dbReference>
<comment type="cofactor">
    <cofactor evidence="2">
        <name>Mg(2+)</name>
        <dbReference type="ChEBI" id="CHEBI:18420"/>
    </cofactor>
</comment>
<dbReference type="Pfam" id="PF03372">
    <property type="entry name" value="Exo_endo_phos"/>
    <property type="match status" value="1"/>
</dbReference>
<dbReference type="GO" id="GO:0070260">
    <property type="term" value="F:5'-tyrosyl-DNA phosphodiesterase activity"/>
    <property type="evidence" value="ECO:0007669"/>
    <property type="project" value="TreeGrafter"/>
</dbReference>
<dbReference type="SUPFAM" id="SSF56219">
    <property type="entry name" value="DNase I-like"/>
    <property type="match status" value="1"/>
</dbReference>
<dbReference type="Gene3D" id="3.60.10.10">
    <property type="entry name" value="Endonuclease/exonuclease/phosphatase"/>
    <property type="match status" value="1"/>
</dbReference>
<sequence length="323" mass="35426">MVANRLSRTLSAFNHSTRTWAPIPLGNAQSQVRQRLSLTSRNLDTWTQKLSLTSWNIDAFSSRPVSRAKHILSHILDGSKSSDIIFLQEVTSDVWASLLDDARVRAAFLATDAKDQTLFEDVPFATMMLLSSGCFASGLDFQKEGDGIEGGGKLLGYVSRMTLPSKYRRDALYVDIIPPTASGTVFRLINVHLDSLGDTLHYRAQQMEILANVLREPRCSGGIIAGDFNAISPEDDGLVDKNELVDAWVALHGTDPDGATWGVGVERRDGLGPGRLDKVAMMGLKVEEMEVLRPGSIEVPRPGDKSVEVPWSDHCGLRCTFTI</sequence>
<evidence type="ECO:0000256" key="1">
    <source>
        <dbReference type="ARBA" id="ARBA00001936"/>
    </source>
</evidence>
<evidence type="ECO:0000313" key="13">
    <source>
        <dbReference type="Proteomes" id="UP000886523"/>
    </source>
</evidence>
<evidence type="ECO:0000256" key="4">
    <source>
        <dbReference type="ARBA" id="ARBA00022722"/>
    </source>
</evidence>
<dbReference type="InterPro" id="IPR036691">
    <property type="entry name" value="Endo/exonu/phosph_ase_sf"/>
</dbReference>
<evidence type="ECO:0000256" key="3">
    <source>
        <dbReference type="ARBA" id="ARBA00004322"/>
    </source>
</evidence>
<keyword evidence="5" id="KW-0479">Metal-binding</keyword>
<keyword evidence="13" id="KW-1185">Reference proteome</keyword>
<dbReference type="EMBL" id="MU128947">
    <property type="protein sequence ID" value="KAF9515695.1"/>
    <property type="molecule type" value="Genomic_DNA"/>
</dbReference>
<dbReference type="GO" id="GO:0003697">
    <property type="term" value="F:single-stranded DNA binding"/>
    <property type="evidence" value="ECO:0007669"/>
    <property type="project" value="TreeGrafter"/>
</dbReference>
<reference evidence="12" key="1">
    <citation type="journal article" date="2020" name="Nat. Commun.">
        <title>Large-scale genome sequencing of mycorrhizal fungi provides insights into the early evolution of symbiotic traits.</title>
        <authorList>
            <person name="Miyauchi S."/>
            <person name="Kiss E."/>
            <person name="Kuo A."/>
            <person name="Drula E."/>
            <person name="Kohler A."/>
            <person name="Sanchez-Garcia M."/>
            <person name="Morin E."/>
            <person name="Andreopoulos B."/>
            <person name="Barry K.W."/>
            <person name="Bonito G."/>
            <person name="Buee M."/>
            <person name="Carver A."/>
            <person name="Chen C."/>
            <person name="Cichocki N."/>
            <person name="Clum A."/>
            <person name="Culley D."/>
            <person name="Crous P.W."/>
            <person name="Fauchery L."/>
            <person name="Girlanda M."/>
            <person name="Hayes R.D."/>
            <person name="Keri Z."/>
            <person name="LaButti K."/>
            <person name="Lipzen A."/>
            <person name="Lombard V."/>
            <person name="Magnuson J."/>
            <person name="Maillard F."/>
            <person name="Murat C."/>
            <person name="Nolan M."/>
            <person name="Ohm R.A."/>
            <person name="Pangilinan J."/>
            <person name="Pereira M.F."/>
            <person name="Perotto S."/>
            <person name="Peter M."/>
            <person name="Pfister S."/>
            <person name="Riley R."/>
            <person name="Sitrit Y."/>
            <person name="Stielow J.B."/>
            <person name="Szollosi G."/>
            <person name="Zifcakova L."/>
            <person name="Stursova M."/>
            <person name="Spatafora J.W."/>
            <person name="Tedersoo L."/>
            <person name="Vaario L.M."/>
            <person name="Yamada A."/>
            <person name="Yan M."/>
            <person name="Wang P."/>
            <person name="Xu J."/>
            <person name="Bruns T."/>
            <person name="Baldrian P."/>
            <person name="Vilgalys R."/>
            <person name="Dunand C."/>
            <person name="Henrissat B."/>
            <person name="Grigoriev I.V."/>
            <person name="Hibbett D."/>
            <person name="Nagy L.G."/>
            <person name="Martin F.M."/>
        </authorList>
    </citation>
    <scope>NUCLEOTIDE SEQUENCE</scope>
    <source>
        <strain evidence="12">UP504</strain>
    </source>
</reference>
<evidence type="ECO:0000256" key="5">
    <source>
        <dbReference type="ARBA" id="ARBA00022723"/>
    </source>
</evidence>
<dbReference type="GO" id="GO:0046872">
    <property type="term" value="F:metal ion binding"/>
    <property type="evidence" value="ECO:0007669"/>
    <property type="project" value="UniProtKB-KW"/>
</dbReference>
<keyword evidence="7" id="KW-0378">Hydrolase</keyword>
<accession>A0A9P6DZ76</accession>
<evidence type="ECO:0000259" key="11">
    <source>
        <dbReference type="Pfam" id="PF03372"/>
    </source>
</evidence>
<evidence type="ECO:0000256" key="2">
    <source>
        <dbReference type="ARBA" id="ARBA00001946"/>
    </source>
</evidence>
<dbReference type="PANTHER" id="PTHR15822:SF4">
    <property type="entry name" value="TYROSYL-DNA PHOSPHODIESTERASE 2"/>
    <property type="match status" value="1"/>
</dbReference>